<sequence>MKKISLLVLSVCISVWSVENSVGTTGYARLQTTLDDEKTNVCFKAPGAGSKYRLGNECETWIELGLYDTLRFDNGVILHNQIRPVFTGPNNHNIEYLQLDEAYSELSAVFDNSVSFWIGRRFYERYDSHMNDYFFLNMSGDGVGFRNLDLGYGKLSYSYIFDRLDPSTVPEREKVLLDSHDLRLTIPMERGEWTLFLNQMTLHSKEFNATQSIPTMDGYAVGVLYKDTKIIRDLFGMEGENISALFYGKGVAKGAGSVSPYRQERFVDAVLSSGRGIEDAKTWRFINYNSFENDQWGMMSNVVYEKRRENDFSSTEQTWVSAGIRPYWFFHRNGRFLLEEGIDRVKDEQGDQTYTVIKSTVALEAALEKGVWKRPVIRLYYTHADWSENARGSVGGEYYADQTHGDNVGVQFEYWW</sequence>
<evidence type="ECO:0000256" key="6">
    <source>
        <dbReference type="ARBA" id="ARBA00023065"/>
    </source>
</evidence>
<evidence type="ECO:0000256" key="5">
    <source>
        <dbReference type="ARBA" id="ARBA00022692"/>
    </source>
</evidence>
<dbReference type="PANTHER" id="PTHR38762:SF1">
    <property type="entry name" value="CRYPTIC OUTER MEMBRANE PORIN BGLH-RELATED"/>
    <property type="match status" value="1"/>
</dbReference>
<keyword evidence="4" id="KW-1134">Transmembrane beta strand</keyword>
<comment type="caution">
    <text evidence="10">The sequence shown here is derived from an EMBL/GenBank/DDBJ whole genome shotgun (WGS) entry which is preliminary data.</text>
</comment>
<organism evidence="10 11">
    <name type="scientific">Sulfuricurvum kujiense</name>
    <dbReference type="NCBI Taxonomy" id="148813"/>
    <lineage>
        <taxon>Bacteria</taxon>
        <taxon>Pseudomonadati</taxon>
        <taxon>Campylobacterota</taxon>
        <taxon>Epsilonproteobacteria</taxon>
        <taxon>Campylobacterales</taxon>
        <taxon>Sulfurimonadaceae</taxon>
        <taxon>Sulfuricurvum</taxon>
    </lineage>
</organism>
<evidence type="ECO:0000256" key="7">
    <source>
        <dbReference type="ARBA" id="ARBA00023114"/>
    </source>
</evidence>
<dbReference type="GO" id="GO:0006811">
    <property type="term" value="P:monoatomic ion transport"/>
    <property type="evidence" value="ECO:0007669"/>
    <property type="project" value="UniProtKB-KW"/>
</dbReference>
<keyword evidence="3" id="KW-0813">Transport</keyword>
<protein>
    <recommendedName>
        <fullName evidence="12">Maltoporin</fullName>
    </recommendedName>
</protein>
<evidence type="ECO:0000256" key="9">
    <source>
        <dbReference type="ARBA" id="ARBA00023237"/>
    </source>
</evidence>
<dbReference type="InterPro" id="IPR050286">
    <property type="entry name" value="G_neg_Bact_CarbUptk_Porin"/>
</dbReference>
<keyword evidence="8" id="KW-0472">Membrane</keyword>
<dbReference type="SUPFAM" id="SSF56935">
    <property type="entry name" value="Porins"/>
    <property type="match status" value="1"/>
</dbReference>
<evidence type="ECO:0008006" key="12">
    <source>
        <dbReference type="Google" id="ProtNLM"/>
    </source>
</evidence>
<proteinExistence type="inferred from homology"/>
<dbReference type="Proteomes" id="UP000228859">
    <property type="component" value="Unassembled WGS sequence"/>
</dbReference>
<evidence type="ECO:0000256" key="2">
    <source>
        <dbReference type="ARBA" id="ARBA00007055"/>
    </source>
</evidence>
<dbReference type="GO" id="GO:0046930">
    <property type="term" value="C:pore complex"/>
    <property type="evidence" value="ECO:0007669"/>
    <property type="project" value="UniProtKB-KW"/>
</dbReference>
<dbReference type="GO" id="GO:0015144">
    <property type="term" value="F:carbohydrate transmembrane transporter activity"/>
    <property type="evidence" value="ECO:0007669"/>
    <property type="project" value="TreeGrafter"/>
</dbReference>
<dbReference type="EMBL" id="DLUI01000109">
    <property type="protein sequence ID" value="DAB38096.1"/>
    <property type="molecule type" value="Genomic_DNA"/>
</dbReference>
<keyword evidence="6" id="KW-0406">Ion transport</keyword>
<accession>A0A2D3WIJ2</accession>
<comment type="similarity">
    <text evidence="2">Belongs to the porin LamB (TC 1.B.3) family.</text>
</comment>
<reference evidence="10 11" key="1">
    <citation type="journal article" date="2017" name="Front. Microbiol.">
        <title>Comparative Genomic Analysis of the Class Epsilonproteobacteria and Proposed Reclassification to Epsilonbacteraeota (phyl. nov.).</title>
        <authorList>
            <person name="Waite D.W."/>
            <person name="Vanwonterghem I."/>
            <person name="Rinke C."/>
            <person name="Parks D.H."/>
            <person name="Zhang Y."/>
            <person name="Takai K."/>
            <person name="Sievert S.M."/>
            <person name="Simon J."/>
            <person name="Campbell B.J."/>
            <person name="Hanson T.E."/>
            <person name="Woyke T."/>
            <person name="Klotz M.G."/>
            <person name="Hugenholtz P."/>
        </authorList>
    </citation>
    <scope>NUCLEOTIDE SEQUENCE [LARGE SCALE GENOMIC DNA]</scope>
    <source>
        <strain evidence="10">UBA12443</strain>
    </source>
</reference>
<gene>
    <name evidence="10" type="ORF">CFH83_07630</name>
</gene>
<dbReference type="AlphaFoldDB" id="A0A2D3WIJ2"/>
<name>A0A2D3WIJ2_9BACT</name>
<dbReference type="InterPro" id="IPR036998">
    <property type="entry name" value="Porin_LamB_sf"/>
</dbReference>
<evidence type="ECO:0000313" key="11">
    <source>
        <dbReference type="Proteomes" id="UP000228859"/>
    </source>
</evidence>
<dbReference type="Gene3D" id="2.40.170.10">
    <property type="entry name" value="Porin, LamB type"/>
    <property type="match status" value="1"/>
</dbReference>
<evidence type="ECO:0000256" key="1">
    <source>
        <dbReference type="ARBA" id="ARBA00004571"/>
    </source>
</evidence>
<evidence type="ECO:0000313" key="10">
    <source>
        <dbReference type="EMBL" id="DAB38096.1"/>
    </source>
</evidence>
<dbReference type="GO" id="GO:0015288">
    <property type="term" value="F:porin activity"/>
    <property type="evidence" value="ECO:0007669"/>
    <property type="project" value="UniProtKB-KW"/>
</dbReference>
<keyword evidence="7" id="KW-0626">Porin</keyword>
<keyword evidence="9" id="KW-0998">Cell outer membrane</keyword>
<dbReference type="GO" id="GO:0009279">
    <property type="term" value="C:cell outer membrane"/>
    <property type="evidence" value="ECO:0007669"/>
    <property type="project" value="UniProtKB-SubCell"/>
</dbReference>
<dbReference type="PANTHER" id="PTHR38762">
    <property type="entry name" value="CRYPTIC OUTER MEMBRANE PORIN BGLH-RELATED"/>
    <property type="match status" value="1"/>
</dbReference>
<evidence type="ECO:0000256" key="4">
    <source>
        <dbReference type="ARBA" id="ARBA00022452"/>
    </source>
</evidence>
<comment type="subcellular location">
    <subcellularLocation>
        <location evidence="1">Cell outer membrane</location>
        <topology evidence="1">Multi-pass membrane protein</topology>
    </subcellularLocation>
</comment>
<evidence type="ECO:0000256" key="3">
    <source>
        <dbReference type="ARBA" id="ARBA00022448"/>
    </source>
</evidence>
<dbReference type="GO" id="GO:0015774">
    <property type="term" value="P:polysaccharide transport"/>
    <property type="evidence" value="ECO:0007669"/>
    <property type="project" value="TreeGrafter"/>
</dbReference>
<dbReference type="Pfam" id="PF02264">
    <property type="entry name" value="LamB"/>
    <property type="match status" value="1"/>
</dbReference>
<dbReference type="RefSeq" id="WP_294893668.1">
    <property type="nucleotide sequence ID" value="NZ_DLUI01000109.1"/>
</dbReference>
<evidence type="ECO:0000256" key="8">
    <source>
        <dbReference type="ARBA" id="ARBA00023136"/>
    </source>
</evidence>
<dbReference type="InterPro" id="IPR003192">
    <property type="entry name" value="Porin_LamB"/>
</dbReference>
<keyword evidence="5" id="KW-0812">Transmembrane</keyword>